<dbReference type="PROSITE" id="PS51257">
    <property type="entry name" value="PROKAR_LIPOPROTEIN"/>
    <property type="match status" value="1"/>
</dbReference>
<evidence type="ECO:0000313" key="3">
    <source>
        <dbReference type="Proteomes" id="UP000076609"/>
    </source>
</evidence>
<evidence type="ECO:0000256" key="1">
    <source>
        <dbReference type="SAM" id="MobiDB-lite"/>
    </source>
</evidence>
<protein>
    <recommendedName>
        <fullName evidence="4">Pilus assembly protein CpaD</fullName>
    </recommendedName>
</protein>
<dbReference type="RefSeq" id="WP_066690218.1">
    <property type="nucleotide sequence ID" value="NZ_CP117025.1"/>
</dbReference>
<name>A0ABR5YBQ9_9SPHN</name>
<dbReference type="Pfam" id="PF09476">
    <property type="entry name" value="Pilus_CpaD"/>
    <property type="match status" value="1"/>
</dbReference>
<comment type="caution">
    <text evidence="2">The sequence shown here is derived from an EMBL/GenBank/DDBJ whole genome shotgun (WGS) entry which is preliminary data.</text>
</comment>
<gene>
    <name evidence="2" type="ORF">AVT10_14880</name>
</gene>
<proteinExistence type="predicted"/>
<reference evidence="3" key="1">
    <citation type="submission" date="2016-01" db="EMBL/GenBank/DDBJ databases">
        <title>Draft genome of Chromobacterium sp. F49.</title>
        <authorList>
            <person name="Hong K.W."/>
        </authorList>
    </citation>
    <scope>NUCLEOTIDE SEQUENCE [LARGE SCALE GENOMIC DNA]</scope>
    <source>
        <strain evidence="3">CN3</strain>
    </source>
</reference>
<sequence>MTLFRILALGTTIAVAGCSGTVNRGVESVHQPVVSRSAYAFDMATGPAGLAPGERARLAGWLEAMHLRYGDEIGVDDAGAGDDAVRSDIAAEAARVGLLLADAVPPTPGALAPGTVRVVVSRMTASVPGCPDNSRTYQPNFSAQTSSDFGCSINSNLAAMVARPGDMVLGRGNAETTDTMVNTKAVGALRRAAPSGNGGQVSNAAGSTGGSGGSSQ</sequence>
<feature type="compositionally biased region" description="Gly residues" evidence="1">
    <location>
        <begin position="207"/>
        <end position="216"/>
    </location>
</feature>
<evidence type="ECO:0000313" key="2">
    <source>
        <dbReference type="EMBL" id="KZE14041.1"/>
    </source>
</evidence>
<dbReference type="InterPro" id="IPR019027">
    <property type="entry name" value="Pilus_biogenesis_CpaD-related"/>
</dbReference>
<dbReference type="Proteomes" id="UP000076609">
    <property type="component" value="Unassembled WGS sequence"/>
</dbReference>
<accession>A0ABR5YBQ9</accession>
<keyword evidence="3" id="KW-1185">Reference proteome</keyword>
<organism evidence="2 3">
    <name type="scientific">Sphingomonas hankookensis</name>
    <dbReference type="NCBI Taxonomy" id="563996"/>
    <lineage>
        <taxon>Bacteria</taxon>
        <taxon>Pseudomonadati</taxon>
        <taxon>Pseudomonadota</taxon>
        <taxon>Alphaproteobacteria</taxon>
        <taxon>Sphingomonadales</taxon>
        <taxon>Sphingomonadaceae</taxon>
        <taxon>Sphingomonas</taxon>
    </lineage>
</organism>
<evidence type="ECO:0008006" key="4">
    <source>
        <dbReference type="Google" id="ProtNLM"/>
    </source>
</evidence>
<dbReference type="EMBL" id="LQQO01000016">
    <property type="protein sequence ID" value="KZE14041.1"/>
    <property type="molecule type" value="Genomic_DNA"/>
</dbReference>
<feature type="region of interest" description="Disordered" evidence="1">
    <location>
        <begin position="191"/>
        <end position="216"/>
    </location>
</feature>